<dbReference type="AlphaFoldDB" id="A0A9N9JWB6"/>
<feature type="non-terminal residue" evidence="2">
    <location>
        <position position="1"/>
    </location>
</feature>
<reference evidence="2" key="1">
    <citation type="submission" date="2021-06" db="EMBL/GenBank/DDBJ databases">
        <authorList>
            <person name="Kallberg Y."/>
            <person name="Tangrot J."/>
            <person name="Rosling A."/>
        </authorList>
    </citation>
    <scope>NUCLEOTIDE SEQUENCE</scope>
    <source>
        <strain evidence="2">MA453B</strain>
    </source>
</reference>
<evidence type="ECO:0000313" key="3">
    <source>
        <dbReference type="Proteomes" id="UP000789405"/>
    </source>
</evidence>
<dbReference type="Proteomes" id="UP000789405">
    <property type="component" value="Unassembled WGS sequence"/>
</dbReference>
<dbReference type="OrthoDB" id="2386500at2759"/>
<feature type="non-terminal residue" evidence="2">
    <location>
        <position position="91"/>
    </location>
</feature>
<comment type="caution">
    <text evidence="2">The sequence shown here is derived from an EMBL/GenBank/DDBJ whole genome shotgun (WGS) entry which is preliminary data.</text>
</comment>
<evidence type="ECO:0000313" key="2">
    <source>
        <dbReference type="EMBL" id="CAG8800457.1"/>
    </source>
</evidence>
<keyword evidence="3" id="KW-1185">Reference proteome</keyword>
<name>A0A9N9JWB6_9GLOM</name>
<organism evidence="2 3">
    <name type="scientific">Dentiscutata erythropus</name>
    <dbReference type="NCBI Taxonomy" id="1348616"/>
    <lineage>
        <taxon>Eukaryota</taxon>
        <taxon>Fungi</taxon>
        <taxon>Fungi incertae sedis</taxon>
        <taxon>Mucoromycota</taxon>
        <taxon>Glomeromycotina</taxon>
        <taxon>Glomeromycetes</taxon>
        <taxon>Diversisporales</taxon>
        <taxon>Gigasporaceae</taxon>
        <taxon>Dentiscutata</taxon>
    </lineage>
</organism>
<evidence type="ECO:0000256" key="1">
    <source>
        <dbReference type="SAM" id="MobiDB-lite"/>
    </source>
</evidence>
<sequence length="91" mass="10601">DEVRVLIKGSTLADLKPDPSKQWGEQSRNIQRKLIPDIIKKLPAYRQNSAMIEKILKQHHKTQRRTATINANPVLKKHNRERIDKNSKVNN</sequence>
<proteinExistence type="predicted"/>
<accession>A0A9N9JWB6</accession>
<feature type="compositionally biased region" description="Basic and acidic residues" evidence="1">
    <location>
        <begin position="81"/>
        <end position="91"/>
    </location>
</feature>
<feature type="region of interest" description="Disordered" evidence="1">
    <location>
        <begin position="59"/>
        <end position="91"/>
    </location>
</feature>
<gene>
    <name evidence="2" type="ORF">DERYTH_LOCUS23269</name>
</gene>
<dbReference type="EMBL" id="CAJVPY010034863">
    <property type="protein sequence ID" value="CAG8800457.1"/>
    <property type="molecule type" value="Genomic_DNA"/>
</dbReference>
<protein>
    <submittedName>
        <fullName evidence="2">9356_t:CDS:1</fullName>
    </submittedName>
</protein>